<comment type="caution">
    <text evidence="4">The sequence shown here is derived from an EMBL/GenBank/DDBJ whole genome shotgun (WGS) entry which is preliminary data.</text>
</comment>
<protein>
    <submittedName>
        <fullName evidence="4">Geraniol dehydrogenase 1</fullName>
    </submittedName>
</protein>
<dbReference type="InterPro" id="IPR036291">
    <property type="entry name" value="NAD(P)-bd_dom_sf"/>
</dbReference>
<reference evidence="4" key="2">
    <citation type="journal article" date="2024" name="Plant">
        <title>Genomic evolution and insights into agronomic trait innovations of Sesamum species.</title>
        <authorList>
            <person name="Miao H."/>
            <person name="Wang L."/>
            <person name="Qu L."/>
            <person name="Liu H."/>
            <person name="Sun Y."/>
            <person name="Le M."/>
            <person name="Wang Q."/>
            <person name="Wei S."/>
            <person name="Zheng Y."/>
            <person name="Lin W."/>
            <person name="Duan Y."/>
            <person name="Cao H."/>
            <person name="Xiong S."/>
            <person name="Wang X."/>
            <person name="Wei L."/>
            <person name="Li C."/>
            <person name="Ma Q."/>
            <person name="Ju M."/>
            <person name="Zhao R."/>
            <person name="Li G."/>
            <person name="Mu C."/>
            <person name="Tian Q."/>
            <person name="Mei H."/>
            <person name="Zhang T."/>
            <person name="Gao T."/>
            <person name="Zhang H."/>
        </authorList>
    </citation>
    <scope>NUCLEOTIDE SEQUENCE</scope>
    <source>
        <strain evidence="4">KEN1</strain>
    </source>
</reference>
<accession>A0AAW2YC56</accession>
<dbReference type="FunFam" id="3.90.180.10:FF:000100">
    <property type="entry name" value="Putative cinnamyl alcohol dehydrogenase 6"/>
    <property type="match status" value="1"/>
</dbReference>
<proteinExistence type="predicted"/>
<reference evidence="4" key="1">
    <citation type="submission" date="2020-06" db="EMBL/GenBank/DDBJ databases">
        <authorList>
            <person name="Li T."/>
            <person name="Hu X."/>
            <person name="Zhang T."/>
            <person name="Song X."/>
            <person name="Zhang H."/>
            <person name="Dai N."/>
            <person name="Sheng W."/>
            <person name="Hou X."/>
            <person name="Wei L."/>
        </authorList>
    </citation>
    <scope>NUCLEOTIDE SEQUENCE</scope>
    <source>
        <strain evidence="4">KEN1</strain>
        <tissue evidence="4">Leaf</tissue>
    </source>
</reference>
<dbReference type="GO" id="GO:0046872">
    <property type="term" value="F:metal ion binding"/>
    <property type="evidence" value="ECO:0007669"/>
    <property type="project" value="UniProtKB-KW"/>
</dbReference>
<evidence type="ECO:0000256" key="1">
    <source>
        <dbReference type="ARBA" id="ARBA00022723"/>
    </source>
</evidence>
<evidence type="ECO:0000256" key="2">
    <source>
        <dbReference type="ARBA" id="ARBA00022833"/>
    </source>
</evidence>
<keyword evidence="3" id="KW-0560">Oxidoreductase</keyword>
<dbReference type="SUPFAM" id="SSF51735">
    <property type="entry name" value="NAD(P)-binding Rossmann-fold domains"/>
    <property type="match status" value="1"/>
</dbReference>
<dbReference type="Gene3D" id="3.90.180.10">
    <property type="entry name" value="Medium-chain alcohol dehydrogenases, catalytic domain"/>
    <property type="match status" value="1"/>
</dbReference>
<name>A0AAW2YC56_9LAMI</name>
<evidence type="ECO:0000256" key="3">
    <source>
        <dbReference type="ARBA" id="ARBA00023002"/>
    </source>
</evidence>
<dbReference type="GO" id="GO:0016616">
    <property type="term" value="F:oxidoreductase activity, acting on the CH-OH group of donors, NAD or NADP as acceptor"/>
    <property type="evidence" value="ECO:0007669"/>
    <property type="project" value="InterPro"/>
</dbReference>
<organism evidence="4">
    <name type="scientific">Sesamum latifolium</name>
    <dbReference type="NCBI Taxonomy" id="2727402"/>
    <lineage>
        <taxon>Eukaryota</taxon>
        <taxon>Viridiplantae</taxon>
        <taxon>Streptophyta</taxon>
        <taxon>Embryophyta</taxon>
        <taxon>Tracheophyta</taxon>
        <taxon>Spermatophyta</taxon>
        <taxon>Magnoliopsida</taxon>
        <taxon>eudicotyledons</taxon>
        <taxon>Gunneridae</taxon>
        <taxon>Pentapetalae</taxon>
        <taxon>asterids</taxon>
        <taxon>lamiids</taxon>
        <taxon>Lamiales</taxon>
        <taxon>Pedaliaceae</taxon>
        <taxon>Sesamum</taxon>
    </lineage>
</organism>
<dbReference type="EMBL" id="JACGWN010000001">
    <property type="protein sequence ID" value="KAL0463435.1"/>
    <property type="molecule type" value="Genomic_DNA"/>
</dbReference>
<dbReference type="PANTHER" id="PTHR42683">
    <property type="entry name" value="ALDEHYDE REDUCTASE"/>
    <property type="match status" value="1"/>
</dbReference>
<gene>
    <name evidence="4" type="ORF">Slati_0231100</name>
</gene>
<evidence type="ECO:0000313" key="4">
    <source>
        <dbReference type="EMBL" id="KAL0463435.1"/>
    </source>
</evidence>
<keyword evidence="1" id="KW-0479">Metal-binding</keyword>
<sequence>MGAARATWGRGWAAICEGLGRGMVGGDWGRAAVGTLDGITDAASTNHALQPLIMLLKPHCTLVLVGAPPKLEEPVFPMLQGGRGITGTANGGLKKIQEMLELAAKHKILPDVEVLPIDYVNTAMERLEKGDVKYRFVIDVRNSVKSG</sequence>
<dbReference type="Gene3D" id="3.40.50.720">
    <property type="entry name" value="NAD(P)-binding Rossmann-like Domain"/>
    <property type="match status" value="1"/>
</dbReference>
<keyword evidence="2" id="KW-0862">Zinc</keyword>
<dbReference type="AlphaFoldDB" id="A0AAW2YC56"/>
<dbReference type="InterPro" id="IPR047109">
    <property type="entry name" value="CAD-like"/>
</dbReference>